<evidence type="ECO:0000313" key="3">
    <source>
        <dbReference type="Proteomes" id="UP000184533"/>
    </source>
</evidence>
<dbReference type="EMBL" id="FQVC01000013">
    <property type="protein sequence ID" value="SHF75869.1"/>
    <property type="molecule type" value="Genomic_DNA"/>
</dbReference>
<name>A0A1M5E9G0_9HYPH</name>
<dbReference type="Proteomes" id="UP000184533">
    <property type="component" value="Unassembled WGS sequence"/>
</dbReference>
<dbReference type="AlphaFoldDB" id="A0A1M5E9G0"/>
<dbReference type="InterPro" id="IPR036849">
    <property type="entry name" value="Enolase-like_C_sf"/>
</dbReference>
<protein>
    <submittedName>
        <fullName evidence="2">Enolase C-terminal domain-like</fullName>
    </submittedName>
</protein>
<evidence type="ECO:0000259" key="1">
    <source>
        <dbReference type="Pfam" id="PF13378"/>
    </source>
</evidence>
<organism evidence="2 3">
    <name type="scientific">Devosia limi DSM 17137</name>
    <dbReference type="NCBI Taxonomy" id="1121477"/>
    <lineage>
        <taxon>Bacteria</taxon>
        <taxon>Pseudomonadati</taxon>
        <taxon>Pseudomonadota</taxon>
        <taxon>Alphaproteobacteria</taxon>
        <taxon>Hyphomicrobiales</taxon>
        <taxon>Devosiaceae</taxon>
        <taxon>Devosia</taxon>
    </lineage>
</organism>
<gene>
    <name evidence="2" type="ORF">SAMN02745223_03467</name>
</gene>
<accession>A0A1M5E9G0</accession>
<reference evidence="2 3" key="1">
    <citation type="submission" date="2016-11" db="EMBL/GenBank/DDBJ databases">
        <authorList>
            <person name="Jaros S."/>
            <person name="Januszkiewicz K."/>
            <person name="Wedrychowicz H."/>
        </authorList>
    </citation>
    <scope>NUCLEOTIDE SEQUENCE [LARGE SCALE GENOMIC DNA]</scope>
    <source>
        <strain evidence="2 3">DSM 17137</strain>
    </source>
</reference>
<evidence type="ECO:0000313" key="2">
    <source>
        <dbReference type="EMBL" id="SHF75869.1"/>
    </source>
</evidence>
<dbReference type="Gene3D" id="3.20.20.120">
    <property type="entry name" value="Enolase-like C-terminal domain"/>
    <property type="match status" value="1"/>
</dbReference>
<dbReference type="SUPFAM" id="SSF51604">
    <property type="entry name" value="Enolase C-terminal domain-like"/>
    <property type="match status" value="1"/>
</dbReference>
<dbReference type="Pfam" id="PF13378">
    <property type="entry name" value="MR_MLE_C"/>
    <property type="match status" value="1"/>
</dbReference>
<proteinExistence type="predicted"/>
<feature type="domain" description="Enolase C-terminal" evidence="1">
    <location>
        <begin position="1"/>
        <end position="57"/>
    </location>
</feature>
<sequence>MAASLQAAAALQNVPYHEYQHSVFDRNLGYTDGDMGCAQGHYTVPTGAGLGVEPREEIFRYVVKA</sequence>
<dbReference type="InterPro" id="IPR029065">
    <property type="entry name" value="Enolase_C-like"/>
</dbReference>